<dbReference type="Proteomes" id="UP000005096">
    <property type="component" value="Chromosome"/>
</dbReference>
<dbReference type="PANTHER" id="PTHR48078">
    <property type="entry name" value="THREONINE DEHYDRATASE, MITOCHONDRIAL-RELATED"/>
    <property type="match status" value="1"/>
</dbReference>
<dbReference type="GO" id="GO:0003941">
    <property type="term" value="F:L-serine ammonia-lyase activity"/>
    <property type="evidence" value="ECO:0007669"/>
    <property type="project" value="TreeGrafter"/>
</dbReference>
<dbReference type="Gene3D" id="3.40.50.1100">
    <property type="match status" value="2"/>
</dbReference>
<dbReference type="PaxDb" id="584708-Apau_2286"/>
<organism evidence="6 7">
    <name type="scientific">Aminomonas paucivorans DSM 12260</name>
    <dbReference type="NCBI Taxonomy" id="584708"/>
    <lineage>
        <taxon>Bacteria</taxon>
        <taxon>Thermotogati</taxon>
        <taxon>Synergistota</taxon>
        <taxon>Synergistia</taxon>
        <taxon>Synergistales</taxon>
        <taxon>Synergistaceae</taxon>
        <taxon>Aminomonas</taxon>
    </lineage>
</organism>
<evidence type="ECO:0000256" key="1">
    <source>
        <dbReference type="ARBA" id="ARBA00001933"/>
    </source>
</evidence>
<feature type="domain" description="Tryptophan synthase beta chain-like PALP" evidence="5">
    <location>
        <begin position="65"/>
        <end position="366"/>
    </location>
</feature>
<dbReference type="STRING" id="584708.Apau_2286"/>
<dbReference type="GO" id="GO:0004794">
    <property type="term" value="F:threonine deaminase activity"/>
    <property type="evidence" value="ECO:0007669"/>
    <property type="project" value="TreeGrafter"/>
</dbReference>
<evidence type="ECO:0000313" key="6">
    <source>
        <dbReference type="EMBL" id="EFQ24693.1"/>
    </source>
</evidence>
<keyword evidence="2" id="KW-0663">Pyridoxal phosphate</keyword>
<gene>
    <name evidence="6" type="ORF">Apau_2286</name>
</gene>
<keyword evidence="7" id="KW-1185">Reference proteome</keyword>
<evidence type="ECO:0000313" key="7">
    <source>
        <dbReference type="Proteomes" id="UP000005096"/>
    </source>
</evidence>
<dbReference type="InterPro" id="IPR036052">
    <property type="entry name" value="TrpB-like_PALP_sf"/>
</dbReference>
<proteinExistence type="predicted"/>
<feature type="region of interest" description="Disordered" evidence="4">
    <location>
        <begin position="397"/>
        <end position="421"/>
    </location>
</feature>
<reference evidence="6 7" key="1">
    <citation type="journal article" date="2010" name="Stand. Genomic Sci.">
        <title>Non-contiguous finished genome sequence of Aminomonas paucivorans type strain (GLU-3).</title>
        <authorList>
            <person name="Pitluck S."/>
            <person name="Yasawong M."/>
            <person name="Held B."/>
            <person name="Lapidus A."/>
            <person name="Nolan M."/>
            <person name="Copeland A."/>
            <person name="Lucas S."/>
            <person name="Del Rio T.G."/>
            <person name="Tice H."/>
            <person name="Cheng J.F."/>
            <person name="Chertkov O."/>
            <person name="Goodwin L."/>
            <person name="Tapia R."/>
            <person name="Han C."/>
            <person name="Liolios K."/>
            <person name="Ivanova N."/>
            <person name="Mavromatis K."/>
            <person name="Ovchinnikova G."/>
            <person name="Pati A."/>
            <person name="Chen A."/>
            <person name="Palaniappan K."/>
            <person name="Land M."/>
            <person name="Hauser L."/>
            <person name="Chang Y.J."/>
            <person name="Jeffries C.D."/>
            <person name="Pukall R."/>
            <person name="Spring S."/>
            <person name="Rohde M."/>
            <person name="Sikorski J."/>
            <person name="Goker M."/>
            <person name="Woyke T."/>
            <person name="Bristow J."/>
            <person name="Eisen J.A."/>
            <person name="Markowitz V."/>
            <person name="Hugenholtz P."/>
            <person name="Kyrpides N.C."/>
            <person name="Klenk H.P."/>
        </authorList>
    </citation>
    <scope>NUCLEOTIDE SEQUENCE [LARGE SCALE GENOMIC DNA]</scope>
    <source>
        <strain evidence="6 7">DSM 12260</strain>
    </source>
</reference>
<dbReference type="InterPro" id="IPR050147">
    <property type="entry name" value="Ser/Thr_Dehydratase"/>
</dbReference>
<dbReference type="AlphaFoldDB" id="E3CZR1"/>
<dbReference type="PANTHER" id="PTHR48078:SF6">
    <property type="entry name" value="L-THREONINE DEHYDRATASE CATABOLIC TDCB"/>
    <property type="match status" value="1"/>
</dbReference>
<comment type="cofactor">
    <cofactor evidence="1">
        <name>pyridoxal 5'-phosphate</name>
        <dbReference type="ChEBI" id="CHEBI:597326"/>
    </cofactor>
</comment>
<name>E3CZR1_9BACT</name>
<keyword evidence="3" id="KW-0456">Lyase</keyword>
<dbReference type="GO" id="GO:0006565">
    <property type="term" value="P:L-serine catabolic process"/>
    <property type="evidence" value="ECO:0007669"/>
    <property type="project" value="TreeGrafter"/>
</dbReference>
<evidence type="ECO:0000256" key="4">
    <source>
        <dbReference type="SAM" id="MobiDB-lite"/>
    </source>
</evidence>
<dbReference type="InterPro" id="IPR001926">
    <property type="entry name" value="TrpB-like_PALP"/>
</dbReference>
<dbReference type="EMBL" id="CM001022">
    <property type="protein sequence ID" value="EFQ24693.1"/>
    <property type="molecule type" value="Genomic_DNA"/>
</dbReference>
<evidence type="ECO:0000256" key="3">
    <source>
        <dbReference type="ARBA" id="ARBA00023239"/>
    </source>
</evidence>
<dbReference type="SUPFAM" id="SSF53686">
    <property type="entry name" value="Tryptophan synthase beta subunit-like PLP-dependent enzymes"/>
    <property type="match status" value="1"/>
</dbReference>
<dbReference type="eggNOG" id="COG0498">
    <property type="taxonomic scope" value="Bacteria"/>
</dbReference>
<dbReference type="GO" id="GO:0006567">
    <property type="term" value="P:L-threonine catabolic process"/>
    <property type="evidence" value="ECO:0007669"/>
    <property type="project" value="TreeGrafter"/>
</dbReference>
<accession>E3CZR1</accession>
<protein>
    <submittedName>
        <fullName evidence="6">Threonine synthase</fullName>
    </submittedName>
</protein>
<dbReference type="Pfam" id="PF00291">
    <property type="entry name" value="PALP"/>
    <property type="match status" value="1"/>
</dbReference>
<evidence type="ECO:0000259" key="5">
    <source>
        <dbReference type="Pfam" id="PF00291"/>
    </source>
</evidence>
<sequence length="421" mass="45067">MGVRFRRVCFACGEVLSRENPWGRCPRCGSYGVPRFDPALPLKDSRFRRMWRYWPRLPLEGADPVTLGEGDTPLVPLREDSGPGRLWVKWEGLNPTGTYKDRPASVTVSRARETGAGGVIVASDGNNGPAVAAYAARAGLPCLVLMPRDTPAFRCRQAAACGARIVLVEGDINDCLEVSEAWGRELGYPDGSTAIHLNPYHEEADKTIAYEIFEELGRVPDWVSVPLGGGGVCAGVCRGFRDLADLGLTDRVPRPVAAQAAACAPFVRAVREGRPLRREPCPGRTLALTIAVPFPADGEIARQALEASGGEAVAVEEAELAAATLLLARQGMLVEPTGAVSLAALLRCRREGLVREGDVAVAVATGTGLKVLGEWEDLENLDRSILRIPRGAGVPEALREEAARRMPPRGGGSPEERGVRS</sequence>
<dbReference type="OrthoDB" id="9778118at2"/>
<dbReference type="GO" id="GO:0009097">
    <property type="term" value="P:isoleucine biosynthetic process"/>
    <property type="evidence" value="ECO:0007669"/>
    <property type="project" value="TreeGrafter"/>
</dbReference>
<evidence type="ECO:0000256" key="2">
    <source>
        <dbReference type="ARBA" id="ARBA00022898"/>
    </source>
</evidence>
<dbReference type="HOGENOM" id="CLU_028142_4_1_0"/>
<dbReference type="RefSeq" id="WP_006301936.1">
    <property type="nucleotide sequence ID" value="NZ_CM001022.1"/>
</dbReference>